<dbReference type="STRING" id="83401.SAMN05421742_1037"/>
<dbReference type="Gene3D" id="2.60.120.10">
    <property type="entry name" value="Jelly Rolls"/>
    <property type="match status" value="1"/>
</dbReference>
<dbReference type="PROSITE" id="PS50042">
    <property type="entry name" value="CNMP_BINDING_3"/>
    <property type="match status" value="1"/>
</dbReference>
<dbReference type="PRINTS" id="PR00103">
    <property type="entry name" value="CAMPKINASE"/>
</dbReference>
<protein>
    <submittedName>
        <fullName evidence="2">Cyclic nucleotide-binding domain-containing protein</fullName>
    </submittedName>
</protein>
<dbReference type="GO" id="GO:0005829">
    <property type="term" value="C:cytosol"/>
    <property type="evidence" value="ECO:0007669"/>
    <property type="project" value="TreeGrafter"/>
</dbReference>
<name>A0A1G7XJJ4_9PROT</name>
<dbReference type="PROSITE" id="PS00889">
    <property type="entry name" value="CNMP_BINDING_2"/>
    <property type="match status" value="1"/>
</dbReference>
<feature type="domain" description="Cyclic nucleotide-binding" evidence="1">
    <location>
        <begin position="15"/>
        <end position="118"/>
    </location>
</feature>
<dbReference type="InterPro" id="IPR018490">
    <property type="entry name" value="cNMP-bd_dom_sf"/>
</dbReference>
<accession>A0A1G7XJJ4</accession>
<keyword evidence="3" id="KW-1185">Reference proteome</keyword>
<dbReference type="RefSeq" id="WP_176787634.1">
    <property type="nucleotide sequence ID" value="NZ_FNCV01000003.1"/>
</dbReference>
<sequence>MSDATVEEATVETELEARVVPAGTILFHEGDPGDAAFIVEAGVVELTRNLKGSTVVIASVPIGQVIGEMALIDNMPRSATARCLTETCIRIIPKDDFQTRLAAADPVLRKVLMRFSRLVRAITDEKVRTVLGIR</sequence>
<evidence type="ECO:0000313" key="2">
    <source>
        <dbReference type="EMBL" id="SDG84372.1"/>
    </source>
</evidence>
<organism evidence="2 3">
    <name type="scientific">Roseospirillum parvum</name>
    <dbReference type="NCBI Taxonomy" id="83401"/>
    <lineage>
        <taxon>Bacteria</taxon>
        <taxon>Pseudomonadati</taxon>
        <taxon>Pseudomonadota</taxon>
        <taxon>Alphaproteobacteria</taxon>
        <taxon>Rhodospirillales</taxon>
        <taxon>Rhodospirillaceae</taxon>
        <taxon>Roseospirillum</taxon>
    </lineage>
</organism>
<dbReference type="SMART" id="SM00100">
    <property type="entry name" value="cNMP"/>
    <property type="match status" value="1"/>
</dbReference>
<dbReference type="Proteomes" id="UP000217076">
    <property type="component" value="Unassembled WGS sequence"/>
</dbReference>
<dbReference type="InterPro" id="IPR050397">
    <property type="entry name" value="Env_Response_Regulators"/>
</dbReference>
<evidence type="ECO:0000259" key="1">
    <source>
        <dbReference type="PROSITE" id="PS50042"/>
    </source>
</evidence>
<gene>
    <name evidence="2" type="ORF">SAMN05421742_1037</name>
</gene>
<dbReference type="CDD" id="cd00038">
    <property type="entry name" value="CAP_ED"/>
    <property type="match status" value="1"/>
</dbReference>
<dbReference type="GO" id="GO:0003700">
    <property type="term" value="F:DNA-binding transcription factor activity"/>
    <property type="evidence" value="ECO:0007669"/>
    <property type="project" value="TreeGrafter"/>
</dbReference>
<reference evidence="3" key="1">
    <citation type="submission" date="2016-10" db="EMBL/GenBank/DDBJ databases">
        <authorList>
            <person name="Varghese N."/>
            <person name="Submissions S."/>
        </authorList>
    </citation>
    <scope>NUCLEOTIDE SEQUENCE [LARGE SCALE GENOMIC DNA]</scope>
    <source>
        <strain evidence="3">930I</strain>
    </source>
</reference>
<dbReference type="InterPro" id="IPR014710">
    <property type="entry name" value="RmlC-like_jellyroll"/>
</dbReference>
<dbReference type="AlphaFoldDB" id="A0A1G7XJJ4"/>
<dbReference type="EMBL" id="FNCV01000003">
    <property type="protein sequence ID" value="SDG84372.1"/>
    <property type="molecule type" value="Genomic_DNA"/>
</dbReference>
<dbReference type="PANTHER" id="PTHR24567:SF74">
    <property type="entry name" value="HTH-TYPE TRANSCRIPTIONAL REGULATOR ARCR"/>
    <property type="match status" value="1"/>
</dbReference>
<dbReference type="InterPro" id="IPR018488">
    <property type="entry name" value="cNMP-bd_CS"/>
</dbReference>
<dbReference type="InterPro" id="IPR000595">
    <property type="entry name" value="cNMP-bd_dom"/>
</dbReference>
<dbReference type="Pfam" id="PF00027">
    <property type="entry name" value="cNMP_binding"/>
    <property type="match status" value="1"/>
</dbReference>
<dbReference type="PANTHER" id="PTHR24567">
    <property type="entry name" value="CRP FAMILY TRANSCRIPTIONAL REGULATORY PROTEIN"/>
    <property type="match status" value="1"/>
</dbReference>
<proteinExistence type="predicted"/>
<dbReference type="SUPFAM" id="SSF51206">
    <property type="entry name" value="cAMP-binding domain-like"/>
    <property type="match status" value="1"/>
</dbReference>
<evidence type="ECO:0000313" key="3">
    <source>
        <dbReference type="Proteomes" id="UP000217076"/>
    </source>
</evidence>